<evidence type="ECO:0000256" key="9">
    <source>
        <dbReference type="ARBA" id="ARBA00023235"/>
    </source>
</evidence>
<protein>
    <recommendedName>
        <fullName evidence="3">NAD(P)H-hydrate epimerase</fullName>
        <ecNumber evidence="3">5.1.99.6</ecNumber>
    </recommendedName>
</protein>
<proteinExistence type="predicted"/>
<dbReference type="EC" id="5.1.99.6" evidence="3"/>
<dbReference type="AlphaFoldDB" id="A0A8X6FM77"/>
<dbReference type="EMBL" id="BMAO01012774">
    <property type="protein sequence ID" value="GFQ83873.1"/>
    <property type="molecule type" value="Genomic_DNA"/>
</dbReference>
<dbReference type="PANTHER" id="PTHR13232:SF10">
    <property type="entry name" value="NAD(P)H-HYDRATE EPIMERASE"/>
    <property type="match status" value="1"/>
</dbReference>
<evidence type="ECO:0000256" key="2">
    <source>
        <dbReference type="ARBA" id="ARBA00000909"/>
    </source>
</evidence>
<evidence type="ECO:0000256" key="8">
    <source>
        <dbReference type="ARBA" id="ARBA00023027"/>
    </source>
</evidence>
<dbReference type="GO" id="GO:0052856">
    <property type="term" value="F:NAD(P)HX epimerase activity"/>
    <property type="evidence" value="ECO:0007669"/>
    <property type="project" value="UniProtKB-EC"/>
</dbReference>
<keyword evidence="6" id="KW-0521">NADP</keyword>
<keyword evidence="4" id="KW-0479">Metal-binding</keyword>
<comment type="caution">
    <text evidence="11">The sequence shown here is derived from an EMBL/GenBank/DDBJ whole genome shotgun (WGS) entry which is preliminary data.</text>
</comment>
<keyword evidence="8" id="KW-0520">NAD</keyword>
<evidence type="ECO:0000256" key="5">
    <source>
        <dbReference type="ARBA" id="ARBA00022741"/>
    </source>
</evidence>
<name>A0A8X6FM77_TRICU</name>
<dbReference type="GO" id="GO:0046872">
    <property type="term" value="F:metal ion binding"/>
    <property type="evidence" value="ECO:0007669"/>
    <property type="project" value="UniProtKB-KW"/>
</dbReference>
<dbReference type="GO" id="GO:0005739">
    <property type="term" value="C:mitochondrion"/>
    <property type="evidence" value="ECO:0007669"/>
    <property type="project" value="TreeGrafter"/>
</dbReference>
<comment type="catalytic activity">
    <reaction evidence="1">
        <text>(6R)-NADHX = (6S)-NADHX</text>
        <dbReference type="Rhea" id="RHEA:32215"/>
        <dbReference type="ChEBI" id="CHEBI:64074"/>
        <dbReference type="ChEBI" id="CHEBI:64075"/>
        <dbReference type="EC" id="5.1.99.6"/>
    </reaction>
</comment>
<dbReference type="OrthoDB" id="10064708at2759"/>
<dbReference type="InterPro" id="IPR032976">
    <property type="entry name" value="YJEFN_prot_NAXE-like"/>
</dbReference>
<organism evidence="11 12">
    <name type="scientific">Trichonephila clavata</name>
    <name type="common">Joro spider</name>
    <name type="synonym">Nephila clavata</name>
    <dbReference type="NCBI Taxonomy" id="2740835"/>
    <lineage>
        <taxon>Eukaryota</taxon>
        <taxon>Metazoa</taxon>
        <taxon>Ecdysozoa</taxon>
        <taxon>Arthropoda</taxon>
        <taxon>Chelicerata</taxon>
        <taxon>Arachnida</taxon>
        <taxon>Araneae</taxon>
        <taxon>Araneomorphae</taxon>
        <taxon>Entelegynae</taxon>
        <taxon>Araneoidea</taxon>
        <taxon>Nephilidae</taxon>
        <taxon>Trichonephila</taxon>
    </lineage>
</organism>
<sequence>MHWKTCLVSEKNYYLAFNIKSHEEAIDINKELFDECKFSVDQLMEMAGLSVATAIAQTYPLQVMKRKDSLLVCCGPGNKGGEMDWCAPDI</sequence>
<dbReference type="GO" id="GO:0000166">
    <property type="term" value="F:nucleotide binding"/>
    <property type="evidence" value="ECO:0007669"/>
    <property type="project" value="UniProtKB-KW"/>
</dbReference>
<dbReference type="InterPro" id="IPR036652">
    <property type="entry name" value="YjeF_N_dom_sf"/>
</dbReference>
<dbReference type="SUPFAM" id="SSF64153">
    <property type="entry name" value="YjeF N-terminal domain-like"/>
    <property type="match status" value="1"/>
</dbReference>
<dbReference type="Pfam" id="PF03853">
    <property type="entry name" value="YjeF_N"/>
    <property type="match status" value="1"/>
</dbReference>
<evidence type="ECO:0000256" key="6">
    <source>
        <dbReference type="ARBA" id="ARBA00022857"/>
    </source>
</evidence>
<dbReference type="PROSITE" id="PS51385">
    <property type="entry name" value="YJEF_N"/>
    <property type="match status" value="1"/>
</dbReference>
<dbReference type="Gene3D" id="3.40.50.10260">
    <property type="entry name" value="YjeF N-terminal domain"/>
    <property type="match status" value="1"/>
</dbReference>
<keyword evidence="5" id="KW-0547">Nucleotide-binding</keyword>
<evidence type="ECO:0000256" key="1">
    <source>
        <dbReference type="ARBA" id="ARBA00000013"/>
    </source>
</evidence>
<evidence type="ECO:0000259" key="10">
    <source>
        <dbReference type="PROSITE" id="PS51385"/>
    </source>
</evidence>
<evidence type="ECO:0000256" key="7">
    <source>
        <dbReference type="ARBA" id="ARBA00022958"/>
    </source>
</evidence>
<keyword evidence="7" id="KW-0630">Potassium</keyword>
<comment type="catalytic activity">
    <reaction evidence="2">
        <text>(6R)-NADPHX = (6S)-NADPHX</text>
        <dbReference type="Rhea" id="RHEA:32227"/>
        <dbReference type="ChEBI" id="CHEBI:64076"/>
        <dbReference type="ChEBI" id="CHEBI:64077"/>
        <dbReference type="EC" id="5.1.99.6"/>
    </reaction>
</comment>
<keyword evidence="12" id="KW-1185">Reference proteome</keyword>
<reference evidence="11" key="1">
    <citation type="submission" date="2020-07" db="EMBL/GenBank/DDBJ databases">
        <title>Multicomponent nature underlies the extraordinary mechanical properties of spider dragline silk.</title>
        <authorList>
            <person name="Kono N."/>
            <person name="Nakamura H."/>
            <person name="Mori M."/>
            <person name="Yoshida Y."/>
            <person name="Ohtoshi R."/>
            <person name="Malay A.D."/>
            <person name="Moran D.A.P."/>
            <person name="Tomita M."/>
            <person name="Numata K."/>
            <person name="Arakawa K."/>
        </authorList>
    </citation>
    <scope>NUCLEOTIDE SEQUENCE</scope>
</reference>
<evidence type="ECO:0000256" key="3">
    <source>
        <dbReference type="ARBA" id="ARBA00012228"/>
    </source>
</evidence>
<evidence type="ECO:0000313" key="11">
    <source>
        <dbReference type="EMBL" id="GFQ83873.1"/>
    </source>
</evidence>
<feature type="domain" description="YjeF N-terminal" evidence="10">
    <location>
        <begin position="25"/>
        <end position="90"/>
    </location>
</feature>
<gene>
    <name evidence="11" type="primary">ISCW022186</name>
    <name evidence="11" type="ORF">TNCT_411381</name>
</gene>
<dbReference type="PANTHER" id="PTHR13232">
    <property type="entry name" value="NAD(P)H-HYDRATE EPIMERASE"/>
    <property type="match status" value="1"/>
</dbReference>
<dbReference type="Proteomes" id="UP000887116">
    <property type="component" value="Unassembled WGS sequence"/>
</dbReference>
<evidence type="ECO:0000313" key="12">
    <source>
        <dbReference type="Proteomes" id="UP000887116"/>
    </source>
</evidence>
<keyword evidence="9" id="KW-0413">Isomerase</keyword>
<evidence type="ECO:0000256" key="4">
    <source>
        <dbReference type="ARBA" id="ARBA00022723"/>
    </source>
</evidence>
<dbReference type="InterPro" id="IPR004443">
    <property type="entry name" value="YjeF_N_dom"/>
</dbReference>
<accession>A0A8X6FM77</accession>